<keyword evidence="3" id="KW-1185">Reference proteome</keyword>
<dbReference type="AlphaFoldDB" id="A0A7Z0WLD5"/>
<feature type="transmembrane region" description="Helical" evidence="1">
    <location>
        <begin position="82"/>
        <end position="102"/>
    </location>
</feature>
<evidence type="ECO:0000313" key="3">
    <source>
        <dbReference type="Proteomes" id="UP000185696"/>
    </source>
</evidence>
<evidence type="ECO:0000313" key="2">
    <source>
        <dbReference type="EMBL" id="OLF10142.1"/>
    </source>
</evidence>
<accession>A0A7Z0WLD5</accession>
<reference evidence="2 3" key="1">
    <citation type="submission" date="2016-12" db="EMBL/GenBank/DDBJ databases">
        <title>The draft genome sequence of Actinophytocola xinjiangensis.</title>
        <authorList>
            <person name="Wang W."/>
            <person name="Yuan L."/>
        </authorList>
    </citation>
    <scope>NUCLEOTIDE SEQUENCE [LARGE SCALE GENOMIC DNA]</scope>
    <source>
        <strain evidence="2 3">CGMCC 4.4663</strain>
    </source>
</reference>
<keyword evidence="1" id="KW-0472">Membrane</keyword>
<dbReference type="OrthoDB" id="5244233at2"/>
<dbReference type="Proteomes" id="UP000185696">
    <property type="component" value="Unassembled WGS sequence"/>
</dbReference>
<gene>
    <name evidence="2" type="ORF">BLA60_16985</name>
</gene>
<dbReference type="EMBL" id="MSIF01000007">
    <property type="protein sequence ID" value="OLF10142.1"/>
    <property type="molecule type" value="Genomic_DNA"/>
</dbReference>
<keyword evidence="1" id="KW-1133">Transmembrane helix</keyword>
<feature type="transmembrane region" description="Helical" evidence="1">
    <location>
        <begin position="52"/>
        <end position="70"/>
    </location>
</feature>
<name>A0A7Z0WLD5_9PSEU</name>
<protein>
    <submittedName>
        <fullName evidence="2">Uncharacterized protein</fullName>
    </submittedName>
</protein>
<evidence type="ECO:0000256" key="1">
    <source>
        <dbReference type="SAM" id="Phobius"/>
    </source>
</evidence>
<comment type="caution">
    <text evidence="2">The sequence shown here is derived from an EMBL/GenBank/DDBJ whole genome shotgun (WGS) entry which is preliminary data.</text>
</comment>
<sequence>MNARRRRSRGGPPPREVPGYLEAGRAGTLPVAPEQPPGLLAGPTALTLFHRFVALAVGGLVLIFALVVLVEELGASESLRSMVFLGTGLGYLVSLLFTLPIVGRRSVTELQHGYTTLVLEFGGFWFGEGPLTRSGDMRAAWDYRGTWHLHHRDGRTLRAPDRGIDPPGLYPSPNSPGRRELWTGATWLGHFAD</sequence>
<proteinExistence type="predicted"/>
<dbReference type="RefSeq" id="WP_075133863.1">
    <property type="nucleotide sequence ID" value="NZ_MSIF01000007.1"/>
</dbReference>
<organism evidence="2 3">
    <name type="scientific">Actinophytocola xinjiangensis</name>
    <dbReference type="NCBI Taxonomy" id="485602"/>
    <lineage>
        <taxon>Bacteria</taxon>
        <taxon>Bacillati</taxon>
        <taxon>Actinomycetota</taxon>
        <taxon>Actinomycetes</taxon>
        <taxon>Pseudonocardiales</taxon>
        <taxon>Pseudonocardiaceae</taxon>
    </lineage>
</organism>
<keyword evidence="1" id="KW-0812">Transmembrane</keyword>